<dbReference type="FunFam" id="3.30.230.70:FF:000001">
    <property type="entry name" value="Polyribonucleotide nucleotidyltransferase"/>
    <property type="match status" value="1"/>
</dbReference>
<keyword evidence="3" id="KW-0808">Transferase</keyword>
<accession>A0AAV4U1V9</accession>
<dbReference type="NCBIfam" id="NF008805">
    <property type="entry name" value="PRK11824.1"/>
    <property type="match status" value="1"/>
</dbReference>
<evidence type="ECO:0000259" key="7">
    <source>
        <dbReference type="PROSITE" id="PS50126"/>
    </source>
</evidence>
<dbReference type="CDD" id="cd11363">
    <property type="entry name" value="RNase_PH_PNPase_1"/>
    <property type="match status" value="1"/>
</dbReference>
<dbReference type="InterPro" id="IPR003029">
    <property type="entry name" value="S1_domain"/>
</dbReference>
<reference evidence="8 9" key="1">
    <citation type="submission" date="2021-06" db="EMBL/GenBank/DDBJ databases">
        <title>Caerostris darwini draft genome.</title>
        <authorList>
            <person name="Kono N."/>
            <person name="Arakawa K."/>
        </authorList>
    </citation>
    <scope>NUCLEOTIDE SEQUENCE [LARGE SCALE GENOMIC DNA]</scope>
</reference>
<protein>
    <recommendedName>
        <fullName evidence="2">polyribonucleotide nucleotidyltransferase</fullName>
        <ecNumber evidence="2">2.7.7.8</ecNumber>
    </recommendedName>
</protein>
<comment type="caution">
    <text evidence="8">The sequence shown here is derived from an EMBL/GenBank/DDBJ whole genome shotgun (WGS) entry which is preliminary data.</text>
</comment>
<keyword evidence="5 6" id="KW-0694">RNA-binding</keyword>
<dbReference type="GO" id="GO:0005739">
    <property type="term" value="C:mitochondrion"/>
    <property type="evidence" value="ECO:0007669"/>
    <property type="project" value="TreeGrafter"/>
</dbReference>
<dbReference type="FunFam" id="3.30.230.70:FF:000006">
    <property type="entry name" value="polyribonucleotide nucleotidyltransferase 1, mitochondrial"/>
    <property type="match status" value="1"/>
</dbReference>
<evidence type="ECO:0000256" key="5">
    <source>
        <dbReference type="ARBA" id="ARBA00022884"/>
    </source>
</evidence>
<dbReference type="InterPro" id="IPR020568">
    <property type="entry name" value="Ribosomal_Su5_D2-typ_SF"/>
</dbReference>
<evidence type="ECO:0000313" key="8">
    <source>
        <dbReference type="EMBL" id="GIY51745.1"/>
    </source>
</evidence>
<dbReference type="InterPro" id="IPR015847">
    <property type="entry name" value="ExoRNase_PH_dom2"/>
</dbReference>
<dbReference type="GO" id="GO:0003723">
    <property type="term" value="F:RNA binding"/>
    <property type="evidence" value="ECO:0007669"/>
    <property type="project" value="UniProtKB-UniRule"/>
</dbReference>
<comment type="similarity">
    <text evidence="1">Belongs to the polyribonucleotide nucleotidyltransferase family.</text>
</comment>
<dbReference type="InterPro" id="IPR012162">
    <property type="entry name" value="PNPase"/>
</dbReference>
<dbReference type="PANTHER" id="PTHR11252">
    <property type="entry name" value="POLYRIBONUCLEOTIDE NUCLEOTIDYLTRANSFERASE"/>
    <property type="match status" value="1"/>
</dbReference>
<dbReference type="SUPFAM" id="SSF55666">
    <property type="entry name" value="Ribonuclease PH domain 2-like"/>
    <property type="match status" value="2"/>
</dbReference>
<dbReference type="FunFam" id="3.30.1370.10:FF:000001">
    <property type="entry name" value="Polyribonucleotide nucleotidyltransferase"/>
    <property type="match status" value="1"/>
</dbReference>
<keyword evidence="4" id="KW-0548">Nucleotidyltransferase</keyword>
<dbReference type="InterPro" id="IPR012340">
    <property type="entry name" value="NA-bd_OB-fold"/>
</dbReference>
<dbReference type="CDD" id="cd09033">
    <property type="entry name" value="KH-I_PNPT1"/>
    <property type="match status" value="1"/>
</dbReference>
<dbReference type="PROSITE" id="PS50084">
    <property type="entry name" value="KH_TYPE_1"/>
    <property type="match status" value="1"/>
</dbReference>
<dbReference type="GO" id="GO:0000175">
    <property type="term" value="F:3'-5'-RNA exonuclease activity"/>
    <property type="evidence" value="ECO:0007669"/>
    <property type="project" value="TreeGrafter"/>
</dbReference>
<dbReference type="SUPFAM" id="SSF54791">
    <property type="entry name" value="Eukaryotic type KH-domain (KH-domain type I)"/>
    <property type="match status" value="1"/>
</dbReference>
<dbReference type="Gene3D" id="3.30.230.70">
    <property type="entry name" value="GHMP Kinase, N-terminal domain"/>
    <property type="match status" value="2"/>
</dbReference>
<dbReference type="SUPFAM" id="SSF50249">
    <property type="entry name" value="Nucleic acid-binding proteins"/>
    <property type="match status" value="1"/>
</dbReference>
<dbReference type="Proteomes" id="UP001054837">
    <property type="component" value="Unassembled WGS sequence"/>
</dbReference>
<proteinExistence type="inferred from homology"/>
<organism evidence="8 9">
    <name type="scientific">Caerostris darwini</name>
    <dbReference type="NCBI Taxonomy" id="1538125"/>
    <lineage>
        <taxon>Eukaryota</taxon>
        <taxon>Metazoa</taxon>
        <taxon>Ecdysozoa</taxon>
        <taxon>Arthropoda</taxon>
        <taxon>Chelicerata</taxon>
        <taxon>Arachnida</taxon>
        <taxon>Araneae</taxon>
        <taxon>Araneomorphae</taxon>
        <taxon>Entelegynae</taxon>
        <taxon>Araneoidea</taxon>
        <taxon>Araneidae</taxon>
        <taxon>Caerostris</taxon>
    </lineage>
</organism>
<gene>
    <name evidence="8" type="primary">PNPT1</name>
    <name evidence="8" type="ORF">CDAR_288351</name>
</gene>
<dbReference type="PROSITE" id="PS50126">
    <property type="entry name" value="S1"/>
    <property type="match status" value="1"/>
</dbReference>
<evidence type="ECO:0000256" key="4">
    <source>
        <dbReference type="ARBA" id="ARBA00022695"/>
    </source>
</evidence>
<dbReference type="GO" id="GO:0000958">
    <property type="term" value="P:mitochondrial mRNA catabolic process"/>
    <property type="evidence" value="ECO:0007669"/>
    <property type="project" value="TreeGrafter"/>
</dbReference>
<dbReference type="EC" id="2.7.7.8" evidence="2"/>
<dbReference type="GO" id="GO:0000965">
    <property type="term" value="P:mitochondrial RNA 3'-end processing"/>
    <property type="evidence" value="ECO:0007669"/>
    <property type="project" value="TreeGrafter"/>
</dbReference>
<dbReference type="Pfam" id="PF03725">
    <property type="entry name" value="RNase_PH_C"/>
    <property type="match status" value="1"/>
</dbReference>
<dbReference type="InterPro" id="IPR001247">
    <property type="entry name" value="ExoRNase_PH_dom1"/>
</dbReference>
<feature type="domain" description="S1 motif" evidence="7">
    <location>
        <begin position="665"/>
        <end position="736"/>
    </location>
</feature>
<dbReference type="AlphaFoldDB" id="A0AAV4U1V9"/>
<dbReference type="GO" id="GO:0004654">
    <property type="term" value="F:polyribonucleotide nucleotidyltransferase activity"/>
    <property type="evidence" value="ECO:0007669"/>
    <property type="project" value="UniProtKB-EC"/>
</dbReference>
<dbReference type="NCBIfam" id="TIGR03591">
    <property type="entry name" value="polynuc_phos"/>
    <property type="match status" value="1"/>
</dbReference>
<dbReference type="Gene3D" id="2.40.50.140">
    <property type="entry name" value="Nucleic acid-binding proteins"/>
    <property type="match status" value="1"/>
</dbReference>
<evidence type="ECO:0000313" key="9">
    <source>
        <dbReference type="Proteomes" id="UP001054837"/>
    </source>
</evidence>
<dbReference type="PANTHER" id="PTHR11252:SF0">
    <property type="entry name" value="POLYRIBONUCLEOTIDE NUCLEOTIDYLTRANSFERASE 1, MITOCHONDRIAL"/>
    <property type="match status" value="1"/>
</dbReference>
<dbReference type="InterPro" id="IPR027408">
    <property type="entry name" value="PNPase/RNase_PH_dom_sf"/>
</dbReference>
<dbReference type="InterPro" id="IPR036345">
    <property type="entry name" value="ExoRNase_PH_dom2_sf"/>
</dbReference>
<name>A0AAV4U1V9_9ARAC</name>
<dbReference type="EMBL" id="BPLQ01010586">
    <property type="protein sequence ID" value="GIY51745.1"/>
    <property type="molecule type" value="Genomic_DNA"/>
</dbReference>
<dbReference type="CDD" id="cd11364">
    <property type="entry name" value="RNase_PH_PNPase_2"/>
    <property type="match status" value="1"/>
</dbReference>
<sequence length="754" mass="83176">MPSIILRKCVQFPKQLYYRRCHSRKFLNENKCIDVPLNSQPLKFSFGSLAKLADGSCTARLGDTSVSVTAVSKAKNSVASFVPLLVDYKQKASAAGRIPTNHLRREIGATEQEILTSRVIDRSVRPLFPKGFGFETQLSCNLLAVDGIYDPDIVSINAASAALALSDIPWNGPIGAVRVGLIDGKVIINPTRKELSQSRLNLVVAAAGLDQVVMLEASARNILQQDFIEALKEGLNEIQIIVKSINDLQKEFGKPKRLLGNILEPSAEIMESTRLLLKVKIEEILTNYSLNKVSRGIEIDAVQQETIEKLKENYPDCDPTLLYESVNIVVKDIFRNLIMETRKRCDGRGLQDLRDISCAVNLYKPLHGSALFQRGQTQVFCTVSFDSLESAYRADSISVLTGAIEEKKFLLHYEFPPFATNEIGRFGSFGRREIGHGALAEKSLRPVVPSDFPFTIRLTSEVFESNGSSSMASVCGGSLALMDAGVSISAPVAGIAMGLISVPNSKRPYEIGDYRILTDILGLEDYLGDMDFKIAGSEKSISAVQLDVKVPGVPLQVIKDATGQGIEGKDKILNIMSEVISEPRKKKDNWPISEKLEIPMHKLSQLIGIGGSNIKKIRAKTGCELTHIEEGVFNMFSPNSEAKIEAHEIIEKLLIEEEAVKLEPRNIYNAKIVEIRDNGVMVTLHPSMRPTLLHNKQLSQRRIQHPSALNLSVGQDILVKYLGRDPANGQIIISHKDLYSTSSSSTHNLFNKKS</sequence>
<dbReference type="Gene3D" id="3.30.1370.10">
    <property type="entry name" value="K Homology domain, type 1"/>
    <property type="match status" value="1"/>
</dbReference>
<evidence type="ECO:0000256" key="3">
    <source>
        <dbReference type="ARBA" id="ARBA00022679"/>
    </source>
</evidence>
<evidence type="ECO:0000256" key="1">
    <source>
        <dbReference type="ARBA" id="ARBA00007404"/>
    </source>
</evidence>
<evidence type="ECO:0000256" key="6">
    <source>
        <dbReference type="PROSITE-ProRule" id="PRU00117"/>
    </source>
</evidence>
<evidence type="ECO:0000256" key="2">
    <source>
        <dbReference type="ARBA" id="ARBA00012416"/>
    </source>
</evidence>
<dbReference type="InterPro" id="IPR036612">
    <property type="entry name" value="KH_dom_type_1_sf"/>
</dbReference>
<dbReference type="SUPFAM" id="SSF54211">
    <property type="entry name" value="Ribosomal protein S5 domain 2-like"/>
    <property type="match status" value="2"/>
</dbReference>
<dbReference type="PIRSF" id="PIRSF005499">
    <property type="entry name" value="PNPase"/>
    <property type="match status" value="1"/>
</dbReference>
<dbReference type="Pfam" id="PF00013">
    <property type="entry name" value="KH_1"/>
    <property type="match status" value="1"/>
</dbReference>
<keyword evidence="9" id="KW-1185">Reference proteome</keyword>
<dbReference type="Pfam" id="PF01138">
    <property type="entry name" value="RNase_PH"/>
    <property type="match status" value="2"/>
</dbReference>
<dbReference type="InterPro" id="IPR004088">
    <property type="entry name" value="KH_dom_type_1"/>
</dbReference>
<dbReference type="GO" id="GO:0005829">
    <property type="term" value="C:cytosol"/>
    <property type="evidence" value="ECO:0007669"/>
    <property type="project" value="TreeGrafter"/>
</dbReference>